<dbReference type="EMBL" id="JAACJM010000100">
    <property type="protein sequence ID" value="KAF5346668.1"/>
    <property type="molecule type" value="Genomic_DNA"/>
</dbReference>
<dbReference type="GO" id="GO:0005634">
    <property type="term" value="C:nucleus"/>
    <property type="evidence" value="ECO:0007669"/>
    <property type="project" value="UniProtKB-SubCell"/>
</dbReference>
<dbReference type="Pfam" id="PF05699">
    <property type="entry name" value="Dimer_Tnp_hAT"/>
    <property type="match status" value="1"/>
</dbReference>
<keyword evidence="2" id="KW-0479">Metal-binding</keyword>
<dbReference type="InterPro" id="IPR012337">
    <property type="entry name" value="RNaseH-like_sf"/>
</dbReference>
<gene>
    <name evidence="7" type="ORF">D9758_013219</name>
</gene>
<protein>
    <recommendedName>
        <fullName evidence="6">HAT C-terminal dimerisation domain-containing protein</fullName>
    </recommendedName>
</protein>
<dbReference type="AlphaFoldDB" id="A0A8H5CS87"/>
<keyword evidence="3" id="KW-0863">Zinc-finger</keyword>
<evidence type="ECO:0000256" key="3">
    <source>
        <dbReference type="ARBA" id="ARBA00022771"/>
    </source>
</evidence>
<evidence type="ECO:0000259" key="6">
    <source>
        <dbReference type="Pfam" id="PF05699"/>
    </source>
</evidence>
<feature type="domain" description="HAT C-terminal dimerisation" evidence="6">
    <location>
        <begin position="177"/>
        <end position="254"/>
    </location>
</feature>
<evidence type="ECO:0000256" key="4">
    <source>
        <dbReference type="ARBA" id="ARBA00022833"/>
    </source>
</evidence>
<reference evidence="7 8" key="1">
    <citation type="journal article" date="2020" name="ISME J.">
        <title>Uncovering the hidden diversity of litter-decomposition mechanisms in mushroom-forming fungi.</title>
        <authorList>
            <person name="Floudas D."/>
            <person name="Bentzer J."/>
            <person name="Ahren D."/>
            <person name="Johansson T."/>
            <person name="Persson P."/>
            <person name="Tunlid A."/>
        </authorList>
    </citation>
    <scope>NUCLEOTIDE SEQUENCE [LARGE SCALE GENOMIC DNA]</scope>
    <source>
        <strain evidence="7 8">CBS 291.85</strain>
    </source>
</reference>
<comment type="subcellular location">
    <subcellularLocation>
        <location evidence="1">Nucleus</location>
    </subcellularLocation>
</comment>
<proteinExistence type="predicted"/>
<keyword evidence="8" id="KW-1185">Reference proteome</keyword>
<evidence type="ECO:0000256" key="1">
    <source>
        <dbReference type="ARBA" id="ARBA00004123"/>
    </source>
</evidence>
<dbReference type="GO" id="GO:0046983">
    <property type="term" value="F:protein dimerization activity"/>
    <property type="evidence" value="ECO:0007669"/>
    <property type="project" value="InterPro"/>
</dbReference>
<sequence length="257" mass="29675">MLLCGTLLKEAIQRMTSLHNDLKKYWMTNEEWDILEKYAEILQVPHSFQEWLSGEKTPTLSFALPGYDAMITKWENRKDTLPQYASVIDAGIAKLHKYLINPSIKLDWFKRFAPHCLDDARELFIQELELYINAVNQSEQIVMLSDLSNGNWADAILGLPTKNKEPICCISQAVQEEVNSYFSEKLSDLKQDELAYWEDNQAHFPTIFRLTLDILPIQASSVPCECVFSSSDTDTKKHNHISPELNKALQMLKYTLR</sequence>
<dbReference type="GO" id="GO:0008270">
    <property type="term" value="F:zinc ion binding"/>
    <property type="evidence" value="ECO:0007669"/>
    <property type="project" value="UniProtKB-KW"/>
</dbReference>
<keyword evidence="5" id="KW-0539">Nucleus</keyword>
<evidence type="ECO:0000256" key="5">
    <source>
        <dbReference type="ARBA" id="ARBA00023242"/>
    </source>
</evidence>
<dbReference type="PANTHER" id="PTHR46481:SF10">
    <property type="entry name" value="ZINC FINGER BED DOMAIN-CONTAINING PROTEIN 39"/>
    <property type="match status" value="1"/>
</dbReference>
<dbReference type="Proteomes" id="UP000559256">
    <property type="component" value="Unassembled WGS sequence"/>
</dbReference>
<dbReference type="SUPFAM" id="SSF53098">
    <property type="entry name" value="Ribonuclease H-like"/>
    <property type="match status" value="1"/>
</dbReference>
<dbReference type="InterPro" id="IPR008906">
    <property type="entry name" value="HATC_C_dom"/>
</dbReference>
<evidence type="ECO:0000313" key="8">
    <source>
        <dbReference type="Proteomes" id="UP000559256"/>
    </source>
</evidence>
<dbReference type="InterPro" id="IPR052035">
    <property type="entry name" value="ZnF_BED_domain_contain"/>
</dbReference>
<evidence type="ECO:0000313" key="7">
    <source>
        <dbReference type="EMBL" id="KAF5346668.1"/>
    </source>
</evidence>
<comment type="caution">
    <text evidence="7">The sequence shown here is derived from an EMBL/GenBank/DDBJ whole genome shotgun (WGS) entry which is preliminary data.</text>
</comment>
<name>A0A8H5CS87_9AGAR</name>
<organism evidence="7 8">
    <name type="scientific">Tetrapyrgos nigripes</name>
    <dbReference type="NCBI Taxonomy" id="182062"/>
    <lineage>
        <taxon>Eukaryota</taxon>
        <taxon>Fungi</taxon>
        <taxon>Dikarya</taxon>
        <taxon>Basidiomycota</taxon>
        <taxon>Agaricomycotina</taxon>
        <taxon>Agaricomycetes</taxon>
        <taxon>Agaricomycetidae</taxon>
        <taxon>Agaricales</taxon>
        <taxon>Marasmiineae</taxon>
        <taxon>Marasmiaceae</taxon>
        <taxon>Tetrapyrgos</taxon>
    </lineage>
</organism>
<dbReference type="PANTHER" id="PTHR46481">
    <property type="entry name" value="ZINC FINGER BED DOMAIN-CONTAINING PROTEIN 4"/>
    <property type="match status" value="1"/>
</dbReference>
<evidence type="ECO:0000256" key="2">
    <source>
        <dbReference type="ARBA" id="ARBA00022723"/>
    </source>
</evidence>
<accession>A0A8H5CS87</accession>
<keyword evidence="4" id="KW-0862">Zinc</keyword>
<dbReference type="OrthoDB" id="2790258at2759"/>